<proteinExistence type="predicted"/>
<protein>
    <submittedName>
        <fullName evidence="1">Uncharacterized protein</fullName>
    </submittedName>
</protein>
<keyword evidence="2" id="KW-1185">Reference proteome</keyword>
<name>A0ABY1Q8P7_9BURK</name>
<gene>
    <name evidence="1" type="ORF">SAMN06295970_108110</name>
</gene>
<evidence type="ECO:0000313" key="2">
    <source>
        <dbReference type="Proteomes" id="UP001158049"/>
    </source>
</evidence>
<evidence type="ECO:0000313" key="1">
    <source>
        <dbReference type="EMBL" id="SMP62422.1"/>
    </source>
</evidence>
<dbReference type="EMBL" id="FXUL01000008">
    <property type="protein sequence ID" value="SMP62422.1"/>
    <property type="molecule type" value="Genomic_DNA"/>
</dbReference>
<reference evidence="1 2" key="1">
    <citation type="submission" date="2017-05" db="EMBL/GenBank/DDBJ databases">
        <authorList>
            <person name="Varghese N."/>
            <person name="Submissions S."/>
        </authorList>
    </citation>
    <scope>NUCLEOTIDE SEQUENCE [LARGE SCALE GENOMIC DNA]</scope>
    <source>
        <strain evidence="1 2">DSM 26001</strain>
    </source>
</reference>
<dbReference type="RefSeq" id="WP_283442615.1">
    <property type="nucleotide sequence ID" value="NZ_FXUL01000008.1"/>
</dbReference>
<sequence length="96" mass="10238">MSTLRISDLETSRVLGSQAMSTIRGGDGARWVYGWIAAFNPLAGRASSAAVNFVQNNTIFMAEQMTNQFLQVGVNNTGAAANINVMPTTVGITQKQ</sequence>
<dbReference type="Proteomes" id="UP001158049">
    <property type="component" value="Unassembled WGS sequence"/>
</dbReference>
<organism evidence="1 2">
    <name type="scientific">Noviherbaspirillum suwonense</name>
    <dbReference type="NCBI Taxonomy" id="1224511"/>
    <lineage>
        <taxon>Bacteria</taxon>
        <taxon>Pseudomonadati</taxon>
        <taxon>Pseudomonadota</taxon>
        <taxon>Betaproteobacteria</taxon>
        <taxon>Burkholderiales</taxon>
        <taxon>Oxalobacteraceae</taxon>
        <taxon>Noviherbaspirillum</taxon>
    </lineage>
</organism>
<accession>A0ABY1Q8P7</accession>
<comment type="caution">
    <text evidence="1">The sequence shown here is derived from an EMBL/GenBank/DDBJ whole genome shotgun (WGS) entry which is preliminary data.</text>
</comment>